<dbReference type="InterPro" id="IPR014004">
    <property type="entry name" value="Transpt-assoc_nodulatn_dom_bac"/>
</dbReference>
<dbReference type="PROSITE" id="PS50914">
    <property type="entry name" value="BON"/>
    <property type="match status" value="1"/>
</dbReference>
<dbReference type="SMART" id="SM00749">
    <property type="entry name" value="BON"/>
    <property type="match status" value="1"/>
</dbReference>
<evidence type="ECO:0000313" key="5">
    <source>
        <dbReference type="Proteomes" id="UP000540989"/>
    </source>
</evidence>
<reference evidence="4 5" key="1">
    <citation type="submission" date="2020-08" db="EMBL/GenBank/DDBJ databases">
        <title>Genomic Encyclopedia of Type Strains, Phase IV (KMG-V): Genome sequencing to study the core and pangenomes of soil and plant-associated prokaryotes.</title>
        <authorList>
            <person name="Whitman W."/>
        </authorList>
    </citation>
    <scope>NUCLEOTIDE SEQUENCE [LARGE SCALE GENOMIC DNA]</scope>
    <source>
        <strain evidence="4 5">M8UP14</strain>
    </source>
</reference>
<sequence>MKRTIFSITGAGAIAIAGTISIGTAAFAQGTTVSDAQVEANVLRALAGAPQLATQQIKTTTVYGTVTLSGSVSDESTRVLAEDLASRAQGVQKVVDELTLTSDRNGGAPAGQPQPYPQPEGGQQDQGSNPTLQSDGTVAPPPDAAQNGQQPQGAPEPGYQSPPAPPDNGQYSNNAPQPQNQPQGQNAPPAYRQPYRGGQPAGYSQQQPPQYGAQEGGREVTIPSGALVRMRLSEGLIAKLIKPGTAFDGTVLNDVIADGEVAIPRGATVQGTIVQANASGAVGGKGQLALQLNSVSLSGRNYPIVSDTWTHYGRDKTGQTVGSAVGLGGFGALIGALAGGGAGAAIGAAAGVGAGIGVSAASGRNDVVVPAEAIISFHLVQPASVVTVSQQEMDRLGFGVQQANLQRRPVAQPAYGRPGYYPAPY</sequence>
<comment type="caution">
    <text evidence="4">The sequence shown here is derived from an EMBL/GenBank/DDBJ whole genome shotgun (WGS) entry which is preliminary data.</text>
</comment>
<feature type="compositionally biased region" description="Low complexity" evidence="1">
    <location>
        <begin position="173"/>
        <end position="190"/>
    </location>
</feature>
<dbReference type="Pfam" id="PF04972">
    <property type="entry name" value="BON"/>
    <property type="match status" value="1"/>
</dbReference>
<dbReference type="PANTHER" id="PTHR34606">
    <property type="entry name" value="BON DOMAIN-CONTAINING PROTEIN"/>
    <property type="match status" value="1"/>
</dbReference>
<feature type="region of interest" description="Disordered" evidence="1">
    <location>
        <begin position="101"/>
        <end position="217"/>
    </location>
</feature>
<dbReference type="InterPro" id="IPR007055">
    <property type="entry name" value="BON_dom"/>
</dbReference>
<evidence type="ECO:0000256" key="1">
    <source>
        <dbReference type="SAM" id="MobiDB-lite"/>
    </source>
</evidence>
<proteinExistence type="predicted"/>
<accession>A0A7W7ZGK8</accession>
<dbReference type="AlphaFoldDB" id="A0A7W7ZGK8"/>
<gene>
    <name evidence="4" type="ORF">HDF16_004276</name>
</gene>
<feature type="signal peptide" evidence="2">
    <location>
        <begin position="1"/>
        <end position="28"/>
    </location>
</feature>
<feature type="domain" description="BON" evidence="3">
    <location>
        <begin position="34"/>
        <end position="102"/>
    </location>
</feature>
<feature type="chain" id="PRO_5030819725" description="BON domain-containing protein" evidence="2">
    <location>
        <begin position="29"/>
        <end position="425"/>
    </location>
</feature>
<dbReference type="RefSeq" id="WP_184221164.1">
    <property type="nucleotide sequence ID" value="NZ_JACHIP010000006.1"/>
</dbReference>
<keyword evidence="5" id="KW-1185">Reference proteome</keyword>
<evidence type="ECO:0000259" key="3">
    <source>
        <dbReference type="PROSITE" id="PS50914"/>
    </source>
</evidence>
<evidence type="ECO:0000313" key="4">
    <source>
        <dbReference type="EMBL" id="MBB5059550.1"/>
    </source>
</evidence>
<keyword evidence="2" id="KW-0732">Signal</keyword>
<name>A0A7W7ZGK8_9BACT</name>
<dbReference type="Proteomes" id="UP000540989">
    <property type="component" value="Unassembled WGS sequence"/>
</dbReference>
<dbReference type="PANTHER" id="PTHR34606:SF15">
    <property type="entry name" value="BON DOMAIN-CONTAINING PROTEIN"/>
    <property type="match status" value="1"/>
</dbReference>
<feature type="compositionally biased region" description="Low complexity" evidence="1">
    <location>
        <begin position="144"/>
        <end position="158"/>
    </location>
</feature>
<evidence type="ECO:0000256" key="2">
    <source>
        <dbReference type="SAM" id="SignalP"/>
    </source>
</evidence>
<dbReference type="Gene3D" id="3.30.1340.30">
    <property type="match status" value="1"/>
</dbReference>
<protein>
    <recommendedName>
        <fullName evidence="3">BON domain-containing protein</fullName>
    </recommendedName>
</protein>
<organism evidence="4 5">
    <name type="scientific">Granulicella aggregans</name>
    <dbReference type="NCBI Taxonomy" id="474949"/>
    <lineage>
        <taxon>Bacteria</taxon>
        <taxon>Pseudomonadati</taxon>
        <taxon>Acidobacteriota</taxon>
        <taxon>Terriglobia</taxon>
        <taxon>Terriglobales</taxon>
        <taxon>Acidobacteriaceae</taxon>
        <taxon>Granulicella</taxon>
    </lineage>
</organism>
<dbReference type="EMBL" id="JACHIP010000006">
    <property type="protein sequence ID" value="MBB5059550.1"/>
    <property type="molecule type" value="Genomic_DNA"/>
</dbReference>
<dbReference type="InterPro" id="IPR051686">
    <property type="entry name" value="Lipoprotein_DolP"/>
</dbReference>